<dbReference type="AlphaFoldDB" id="A0A5J4PE03"/>
<comment type="caution">
    <text evidence="1">The sequence shown here is derived from an EMBL/GenBank/DDBJ whole genome shotgun (WGS) entry which is preliminary data.</text>
</comment>
<proteinExistence type="predicted"/>
<sequence>AYLGDVEPGRDANGTTYFEARLNWDRQFGKHNIGLMTVGMMQENLLTGGNSNSIYETLPERNIGNSGRLAYDYDSRYYFEFVYGYNGSEKFSGEKKFGFFPSVVGGWFVSNEPFWTSMKKYISSLKIKASWGMVGNDAIANRPDRFFYLSDISIPNDATVTGNGYRWGQTFMNSYNGYQVRRYANPEITWEVSEKYNLGLELGLLDDDLKFQIDGFKDIRSRIYLER</sequence>
<name>A0A5J4PE03_9ZZZZ</name>
<reference evidence="1" key="1">
    <citation type="submission" date="2019-03" db="EMBL/GenBank/DDBJ databases">
        <title>Single cell metagenomics reveals metabolic interactions within the superorganism composed of flagellate Streblomastix strix and complex community of Bacteroidetes bacteria on its surface.</title>
        <authorList>
            <person name="Treitli S.C."/>
            <person name="Kolisko M."/>
            <person name="Husnik F."/>
            <person name="Keeling P."/>
            <person name="Hampl V."/>
        </authorList>
    </citation>
    <scope>NUCLEOTIDE SEQUENCE</scope>
    <source>
        <strain evidence="1">STM</strain>
    </source>
</reference>
<evidence type="ECO:0000313" key="1">
    <source>
        <dbReference type="EMBL" id="KAA6306679.1"/>
    </source>
</evidence>
<dbReference type="EMBL" id="SNRY01009726">
    <property type="protein sequence ID" value="KAA6306679.1"/>
    <property type="molecule type" value="Genomic_DNA"/>
</dbReference>
<keyword evidence="1" id="KW-0675">Receptor</keyword>
<dbReference type="SUPFAM" id="SSF56935">
    <property type="entry name" value="Porins"/>
    <property type="match status" value="1"/>
</dbReference>
<organism evidence="1">
    <name type="scientific">termite gut metagenome</name>
    <dbReference type="NCBI Taxonomy" id="433724"/>
    <lineage>
        <taxon>unclassified sequences</taxon>
        <taxon>metagenomes</taxon>
        <taxon>organismal metagenomes</taxon>
    </lineage>
</organism>
<feature type="non-terminal residue" evidence="1">
    <location>
        <position position="1"/>
    </location>
</feature>
<feature type="non-terminal residue" evidence="1">
    <location>
        <position position="227"/>
    </location>
</feature>
<accession>A0A5J4PE03</accession>
<protein>
    <submittedName>
        <fullName evidence="1">TonB-dependent receptor SusC</fullName>
    </submittedName>
</protein>
<gene>
    <name evidence="1" type="ORF">EZS27_041658</name>
</gene>